<evidence type="ECO:0000313" key="8">
    <source>
        <dbReference type="EMBL" id="SHE92579.1"/>
    </source>
</evidence>
<dbReference type="InterPro" id="IPR036942">
    <property type="entry name" value="Beta-barrel_TonB_sf"/>
</dbReference>
<evidence type="ECO:0000313" key="9">
    <source>
        <dbReference type="Proteomes" id="UP000242857"/>
    </source>
</evidence>
<protein>
    <submittedName>
        <fullName evidence="8">TonB-dependent Receptor Plug Domain</fullName>
    </submittedName>
</protein>
<dbReference type="PANTHER" id="PTHR47234">
    <property type="match status" value="1"/>
</dbReference>
<dbReference type="SUPFAM" id="SSF56935">
    <property type="entry name" value="Porins"/>
    <property type="match status" value="1"/>
</dbReference>
<accession>A0A1M4XGF5</accession>
<dbReference type="Pfam" id="PF07715">
    <property type="entry name" value="Plug"/>
    <property type="match status" value="1"/>
</dbReference>
<dbReference type="STRING" id="213588.SAMN02745204_01420"/>
<reference evidence="9" key="1">
    <citation type="submission" date="2016-11" db="EMBL/GenBank/DDBJ databases">
        <authorList>
            <person name="Varghese N."/>
            <person name="Submissions S."/>
        </authorList>
    </citation>
    <scope>NUCLEOTIDE SEQUENCE [LARGE SCALE GENOMIC DNA]</scope>
    <source>
        <strain evidence="9">DSM 14834</strain>
    </source>
</reference>
<dbReference type="EMBL" id="FQUK01000021">
    <property type="protein sequence ID" value="SHE92579.1"/>
    <property type="molecule type" value="Genomic_DNA"/>
</dbReference>
<dbReference type="PROSITE" id="PS51257">
    <property type="entry name" value="PROKAR_LIPOPROTEIN"/>
    <property type="match status" value="1"/>
</dbReference>
<evidence type="ECO:0000256" key="2">
    <source>
        <dbReference type="ARBA" id="ARBA00023136"/>
    </source>
</evidence>
<dbReference type="OrthoDB" id="6276154at2"/>
<gene>
    <name evidence="8" type="ORF">SAMN02745204_01420</name>
</gene>
<dbReference type="Gene3D" id="2.40.170.20">
    <property type="entry name" value="TonB-dependent receptor, beta-barrel domain"/>
    <property type="match status" value="1"/>
</dbReference>
<keyword evidence="4" id="KW-0798">TonB box</keyword>
<keyword evidence="5" id="KW-0732">Signal</keyword>
<dbReference type="InterPro" id="IPR000531">
    <property type="entry name" value="Beta-barrel_TonB"/>
</dbReference>
<keyword evidence="3" id="KW-0998">Cell outer membrane</keyword>
<feature type="chain" id="PRO_5013087142" evidence="5">
    <location>
        <begin position="30"/>
        <end position="982"/>
    </location>
</feature>
<dbReference type="GO" id="GO:0009279">
    <property type="term" value="C:cell outer membrane"/>
    <property type="evidence" value="ECO:0007669"/>
    <property type="project" value="UniProtKB-SubCell"/>
</dbReference>
<evidence type="ECO:0000256" key="1">
    <source>
        <dbReference type="ARBA" id="ARBA00004442"/>
    </source>
</evidence>
<keyword evidence="8" id="KW-0675">Receptor</keyword>
<dbReference type="PANTHER" id="PTHR47234:SF2">
    <property type="entry name" value="TONB-DEPENDENT RECEPTOR"/>
    <property type="match status" value="1"/>
</dbReference>
<dbReference type="Pfam" id="PF00593">
    <property type="entry name" value="TonB_dep_Rec_b-barrel"/>
    <property type="match status" value="1"/>
</dbReference>
<dbReference type="Gene3D" id="2.170.130.10">
    <property type="entry name" value="TonB-dependent receptor, plug domain"/>
    <property type="match status" value="1"/>
</dbReference>
<proteinExistence type="inferred from homology"/>
<dbReference type="Proteomes" id="UP000242857">
    <property type="component" value="Unassembled WGS sequence"/>
</dbReference>
<organism evidence="8 9">
    <name type="scientific">Thermomonas hydrothermalis</name>
    <dbReference type="NCBI Taxonomy" id="213588"/>
    <lineage>
        <taxon>Bacteria</taxon>
        <taxon>Pseudomonadati</taxon>
        <taxon>Pseudomonadota</taxon>
        <taxon>Gammaproteobacteria</taxon>
        <taxon>Lysobacterales</taxon>
        <taxon>Lysobacteraceae</taxon>
        <taxon>Thermomonas</taxon>
    </lineage>
</organism>
<feature type="domain" description="TonB-dependent receptor-like beta-barrel" evidence="6">
    <location>
        <begin position="393"/>
        <end position="941"/>
    </location>
</feature>
<dbReference type="InterPro" id="IPR037066">
    <property type="entry name" value="Plug_dom_sf"/>
</dbReference>
<evidence type="ECO:0000259" key="7">
    <source>
        <dbReference type="Pfam" id="PF07715"/>
    </source>
</evidence>
<evidence type="ECO:0000256" key="4">
    <source>
        <dbReference type="RuleBase" id="RU003357"/>
    </source>
</evidence>
<dbReference type="AlphaFoldDB" id="A0A1M4XGF5"/>
<feature type="signal peptide" evidence="5">
    <location>
        <begin position="1"/>
        <end position="29"/>
    </location>
</feature>
<feature type="domain" description="TonB-dependent receptor plug" evidence="7">
    <location>
        <begin position="69"/>
        <end position="187"/>
    </location>
</feature>
<dbReference type="InterPro" id="IPR012910">
    <property type="entry name" value="Plug_dom"/>
</dbReference>
<comment type="subcellular location">
    <subcellularLocation>
        <location evidence="1 4">Cell outer membrane</location>
    </subcellularLocation>
</comment>
<evidence type="ECO:0000259" key="6">
    <source>
        <dbReference type="Pfam" id="PF00593"/>
    </source>
</evidence>
<comment type="similarity">
    <text evidence="4">Belongs to the TonB-dependent receptor family.</text>
</comment>
<keyword evidence="9" id="KW-1185">Reference proteome</keyword>
<dbReference type="RefSeq" id="WP_072755917.1">
    <property type="nucleotide sequence ID" value="NZ_FQUK01000021.1"/>
</dbReference>
<name>A0A1M4XGF5_9GAMM</name>
<keyword evidence="2 4" id="KW-0472">Membrane</keyword>
<evidence type="ECO:0000256" key="3">
    <source>
        <dbReference type="ARBA" id="ARBA00023237"/>
    </source>
</evidence>
<evidence type="ECO:0000256" key="5">
    <source>
        <dbReference type="SAM" id="SignalP"/>
    </source>
</evidence>
<sequence>MKKAQSARLRQLPLFIAVLGCLYGMPALAQDSNADKADQAKQQEEAKKEPKELDKVVVTGSLIKRLEYDTISPVQVISADISIDVGQISTAELLQKSSVAAGSTQISNQFAGFVVEGGTGVQTINLRGLGAQRTAVLLNGQRPGPAGTRGQVLAFDLNVIPQSILQRAEIVKDGSSSIYGSDAVAGVVNLITRKNFTSPEFTFLARNPQKGGYETVSLSFANGWDFGKGTIAGAVEYYLQEPLRFRDRDFLRCAEDLVWDQNGNRIDRQDRSILAGTPLGGCTAGNLYANTVIDAVYGRRYIPSPDGTTIGLIPGYRPRTNTGYSAGNTGQAYYEDVLNFDFFGEQQLIDRQERFSLFTTADFNLGPVNWTTDFLYNRRGTDTHRWRQFFPLTGGTTATRAAYKYTDGSSFASPVPSGIAQPIMPFPSDQKVRVNYYYLRTGLDGLIGGTETWSWSANLSYTRSDGDYSALSILKSKSGDADPALRPWTGGKSPSVNYFDPCFLSGACMSQLVQAVGQWHTGNTVYDQYLFNATATGELFQLPAGAVNVAIGGEYRNFGINDQPSQYERNGDLWGQSSAVVTKGRDHVKELFTEVEVPLLKGLPAIESLTMNLSARAFDYASVGKSDSVWKLGLGWQVIPSLRLRATKGTSYRAPGLYELYLGNLSSFVSQTSIDPCINWGQSTNDYIRANCAAAGIPDNFAGATSSATVITQGGAGVLKPETSNAKTAGLVFTPTSIPFSLAVDYFEYTVRDQIARLTAATILGGCYGAQVYPNQFCSLFVRNPPDHPTAPNKIETVYQKYVNVNRQKVRGYDLLTRYDGDFSFGKLEVEGQATYVMEDFEEFFSTSAASGFSSSNRNGAIGRPKLVGNLRTTLKRGDWSWTWYMNYVGETKSLTLSPTFTYFGWTNAVRDIVAESRLYHTLSVRYDQPKWSVLFGIQNVTDKDPPTISSGVDTRYGNVPAFATQYDLLGRTFYTQLSFKF</sequence>